<feature type="compositionally biased region" description="Polar residues" evidence="5">
    <location>
        <begin position="72"/>
        <end position="87"/>
    </location>
</feature>
<proteinExistence type="predicted"/>
<keyword evidence="2 6" id="KW-0812">Transmembrane</keyword>
<dbReference type="GO" id="GO:0005737">
    <property type="term" value="C:cytoplasm"/>
    <property type="evidence" value="ECO:0007669"/>
    <property type="project" value="InterPro"/>
</dbReference>
<dbReference type="SUPFAM" id="SSF103657">
    <property type="entry name" value="BAR/IMD domain-like"/>
    <property type="match status" value="1"/>
</dbReference>
<dbReference type="Gene3D" id="2.30.29.30">
    <property type="entry name" value="Pleckstrin-homology domain (PH domain)/Phosphotyrosine-binding domain (PTB)"/>
    <property type="match status" value="1"/>
</dbReference>
<evidence type="ECO:0008006" key="11">
    <source>
        <dbReference type="Google" id="ProtNLM"/>
    </source>
</evidence>
<dbReference type="Pfam" id="PF00169">
    <property type="entry name" value="PH"/>
    <property type="match status" value="1"/>
</dbReference>
<feature type="region of interest" description="Disordered" evidence="5">
    <location>
        <begin position="18"/>
        <end position="111"/>
    </location>
</feature>
<reference evidence="9 10" key="1">
    <citation type="submission" date="2018-07" db="EMBL/GenBank/DDBJ databases">
        <title>Draft Genome Assemblies for Five Robust Yarrowia lipolytica Strains Exhibiting High Lipid Production and Pentose Sugar Utilization and Sugar Alcohol Secretion from Undetoxified Lignocellulosic Biomass Hydrolysates.</title>
        <authorList>
            <consortium name="DOE Joint Genome Institute"/>
            <person name="Walker C."/>
            <person name="Ryu S."/>
            <person name="Na H."/>
            <person name="Zane M."/>
            <person name="LaButti K."/>
            <person name="Lipzen A."/>
            <person name="Haridas S."/>
            <person name="Barry K."/>
            <person name="Grigoriev I.V."/>
            <person name="Quarterman J."/>
            <person name="Slininger P."/>
            <person name="Dien B."/>
            <person name="Trinh C.T."/>
        </authorList>
    </citation>
    <scope>NUCLEOTIDE SEQUENCE [LARGE SCALE GENOMIC DNA]</scope>
    <source>
        <strain evidence="9 10">YB392</strain>
    </source>
</reference>
<feature type="domain" description="PH" evidence="7">
    <location>
        <begin position="412"/>
        <end position="515"/>
    </location>
</feature>
<comment type="subcellular location">
    <subcellularLocation>
        <location evidence="1">Membrane</location>
    </subcellularLocation>
</comment>
<dbReference type="OMA" id="TKVEWLW"/>
<sequence>MSESNAALAAAQHSVANPIPVAPKDPHPHNPLHPHGSRHDAHDAHALGLGTPEHRRSLTSNHEVNGHAATPASKTAPSIASVSSPKSHTGDRAGSSTIPHSEMNDQGVPTNQLKPNAAANMPITLIPVIFKEASLDSPSFRATVNHVISQLAVTSQWLEGFVQSVHDVTAEMHTLQAVINNLVGKFMPSFVTEGVVDHDYTMLVLRRFAEGSKLFWTNAMKNINGQNTHLGEPLVKLLKQRIAPFSETVKAFRAAQTKYDAAQAKYLALNKTREPSHLRDEAMAVYEARATYIKASFEFCAGYLRLHHAIDRALILTITDTWRSNARNHDDSAHQHAGSAYFRLGIEMHRIRNWSNAIHQANKVIVREIGKARKEIEDSTLAAAKPSKDIAEYQPLSPSTKLSVDSKVTNHPIEKHGWLLMKTNSPAEKNPIWVRRWAFVKAGLFGWLNVSPPPECDFVEESDKIGVLLCSIKQLPTEERRFCFEIKTQEVTLIAQAESLTEFKSWLVAFELAKQQSLDKESPYRSSLAFKKWTVPLPEFASSGGTSIDVAMAHTSSKTTDTTSPSYLGGPHAYASEHHVHQTPLHKLMASGKAFIDGNETNEHGEKSAFNFSGFGPFNTSLAPSPPIITPIYTRMTKEAIVSTAFVKPSYMPNAVTANVWGSVNWALYAKNSTVAIASHENMVEFQRKMDENPTTETDPFPENYPIELKSQDLQMRAIFQTAVDHDPNDRVVTVFRCLWSPNPRQELPGRVFVTLKNLYVYSYSLGFVCAVKKPLTEIVSVQGSPDNAWENLYVLGTDGAVLRCRVFLDSGRLVQRRLQIILSNVLSDSPRNLEEMLPILQDGDSDHKILTENDGWYERESDLGYIDNVQGEHDEKFSQEELSEHLVKRYRDLRNKRKEVKATKRPTSSSARSVASKTVDTPDYSLHSSTAQKVVDREFLCPPKALFHIMFGQKSRMFKDIYSRFHKVISSRRTRWMLNPEDKTLSRLITYDLKLRSLMETGTLVSRNLQVIERMDENVCYVVHNSRNPWEISHVSSFYQSMRFVITANDTGGSRLCIWDDLVYTEKKRSLFKSVVETVAMRYMEHEAESHVRLIQQCLRRVGTFDSTNRSIIMYGKLGQIDTDPTPEQLAELERKDSQDVLKVSRRRLVTWVSESIFTFLLTALTAFMIIIVKLAKGFFKSLSPHIVLIVLLAVSGVSNLWLSGRLTYFHIKQHQEARRAAPSDTLYRAVFINDLDPMMLPSDTNNTDSIALQKYLSLEKSRVFGMDPDKILKGDDGIGLEDKFFENKYFSDVASRSASRKIQKARYMLGIKRRELLVNLRVLNRSDRDLAIEEWQNWLRSEVRNCERFTARVAADPLYGKDKLDEGKFEQIENYCNSCRAEIKVPALL</sequence>
<dbReference type="PANTHER" id="PTHR14248">
    <property type="entry name" value="CYCLIN Y, ISOFORM A"/>
    <property type="match status" value="1"/>
</dbReference>
<dbReference type="PROSITE" id="PS51778">
    <property type="entry name" value="VAST"/>
    <property type="match status" value="1"/>
</dbReference>
<dbReference type="Pfam" id="PF16746">
    <property type="entry name" value="BAR_3"/>
    <property type="match status" value="1"/>
</dbReference>
<protein>
    <recommendedName>
        <fullName evidence="11">PH domain-containing protein</fullName>
    </recommendedName>
</protein>
<dbReference type="Gene3D" id="1.20.1270.60">
    <property type="entry name" value="Arfaptin homology (AH) domain/BAR domain"/>
    <property type="match status" value="1"/>
</dbReference>
<dbReference type="Proteomes" id="UP000256601">
    <property type="component" value="Unassembled WGS sequence"/>
</dbReference>
<evidence type="ECO:0000256" key="5">
    <source>
        <dbReference type="SAM" id="MobiDB-lite"/>
    </source>
</evidence>
<evidence type="ECO:0000256" key="6">
    <source>
        <dbReference type="SAM" id="Phobius"/>
    </source>
</evidence>
<dbReference type="VEuPathDB" id="FungiDB:YALI0_A09020g"/>
<accession>A0A371BZ25</accession>
<evidence type="ECO:0000313" key="9">
    <source>
        <dbReference type="EMBL" id="RDW23348.1"/>
    </source>
</evidence>
<feature type="transmembrane region" description="Helical" evidence="6">
    <location>
        <begin position="1158"/>
        <end position="1177"/>
    </location>
</feature>
<keyword evidence="4 6" id="KW-0472">Membrane</keyword>
<dbReference type="EMBL" id="KZ859091">
    <property type="protein sequence ID" value="RDW23348.1"/>
    <property type="molecule type" value="Genomic_DNA"/>
</dbReference>
<dbReference type="CDD" id="cd13280">
    <property type="entry name" value="PH_SIP3"/>
    <property type="match status" value="1"/>
</dbReference>
<evidence type="ECO:0000313" key="10">
    <source>
        <dbReference type="Proteomes" id="UP000256601"/>
    </source>
</evidence>
<evidence type="ECO:0000256" key="1">
    <source>
        <dbReference type="ARBA" id="ARBA00004370"/>
    </source>
</evidence>
<evidence type="ECO:0000256" key="2">
    <source>
        <dbReference type="ARBA" id="ARBA00022692"/>
    </source>
</evidence>
<dbReference type="GO" id="GO:0016020">
    <property type="term" value="C:membrane"/>
    <property type="evidence" value="ECO:0007669"/>
    <property type="project" value="UniProtKB-SubCell"/>
</dbReference>
<dbReference type="InterPro" id="IPR011993">
    <property type="entry name" value="PH-like_dom_sf"/>
</dbReference>
<evidence type="ECO:0000259" key="7">
    <source>
        <dbReference type="PROSITE" id="PS50003"/>
    </source>
</evidence>
<keyword evidence="3 6" id="KW-1133">Transmembrane helix</keyword>
<feature type="domain" description="VASt" evidence="8">
    <location>
        <begin position="931"/>
        <end position="1097"/>
    </location>
</feature>
<evidence type="ECO:0000256" key="3">
    <source>
        <dbReference type="ARBA" id="ARBA00022989"/>
    </source>
</evidence>
<name>A0A371BZ25_YARLL</name>
<feature type="compositionally biased region" description="Polar residues" evidence="5">
    <location>
        <begin position="906"/>
        <end position="920"/>
    </location>
</feature>
<evidence type="ECO:0000259" key="8">
    <source>
        <dbReference type="PROSITE" id="PS51778"/>
    </source>
</evidence>
<gene>
    <name evidence="9" type="ORF">B0I71DRAFT_136082</name>
</gene>
<dbReference type="CDD" id="cd07609">
    <property type="entry name" value="BAR_SIP3_fungi"/>
    <property type="match status" value="1"/>
</dbReference>
<dbReference type="InterPro" id="IPR004148">
    <property type="entry name" value="BAR_dom"/>
</dbReference>
<dbReference type="SUPFAM" id="SSF50729">
    <property type="entry name" value="PH domain-like"/>
    <property type="match status" value="1"/>
</dbReference>
<dbReference type="Pfam" id="PF16016">
    <property type="entry name" value="VASt"/>
    <property type="match status" value="1"/>
</dbReference>
<dbReference type="InterPro" id="IPR027267">
    <property type="entry name" value="AH/BAR_dom_sf"/>
</dbReference>
<dbReference type="InterPro" id="IPR001849">
    <property type="entry name" value="PH_domain"/>
</dbReference>
<dbReference type="VEuPathDB" id="FungiDB:YALI1_A08729g"/>
<dbReference type="InterPro" id="IPR042067">
    <property type="entry name" value="Sip3_PH"/>
</dbReference>
<dbReference type="InterPro" id="IPR031968">
    <property type="entry name" value="VASt"/>
</dbReference>
<evidence type="ECO:0000256" key="4">
    <source>
        <dbReference type="ARBA" id="ARBA00023136"/>
    </source>
</evidence>
<organism evidence="9 10">
    <name type="scientific">Yarrowia lipolytica</name>
    <name type="common">Candida lipolytica</name>
    <dbReference type="NCBI Taxonomy" id="4952"/>
    <lineage>
        <taxon>Eukaryota</taxon>
        <taxon>Fungi</taxon>
        <taxon>Dikarya</taxon>
        <taxon>Ascomycota</taxon>
        <taxon>Saccharomycotina</taxon>
        <taxon>Dipodascomycetes</taxon>
        <taxon>Dipodascales</taxon>
        <taxon>Dipodascales incertae sedis</taxon>
        <taxon>Yarrowia</taxon>
    </lineage>
</organism>
<feature type="transmembrane region" description="Helical" evidence="6">
    <location>
        <begin position="1184"/>
        <end position="1204"/>
    </location>
</feature>
<dbReference type="SMART" id="SM00233">
    <property type="entry name" value="PH"/>
    <property type="match status" value="1"/>
</dbReference>
<dbReference type="InterPro" id="IPR039463">
    <property type="entry name" value="Sip3/Lam1_BAR"/>
</dbReference>
<dbReference type="PROSITE" id="PS50003">
    <property type="entry name" value="PH_DOMAIN"/>
    <property type="match status" value="1"/>
</dbReference>
<feature type="region of interest" description="Disordered" evidence="5">
    <location>
        <begin position="898"/>
        <end position="925"/>
    </location>
</feature>